<evidence type="ECO:0000313" key="2">
    <source>
        <dbReference type="Proteomes" id="UP001652662"/>
    </source>
</evidence>
<dbReference type="GeneID" id="103559242"/>
<feature type="compositionally biased region" description="Pro residues" evidence="1">
    <location>
        <begin position="99"/>
        <end position="140"/>
    </location>
</feature>
<feature type="compositionally biased region" description="Basic and acidic residues" evidence="1">
    <location>
        <begin position="61"/>
        <end position="70"/>
    </location>
</feature>
<feature type="region of interest" description="Disordered" evidence="1">
    <location>
        <begin position="1"/>
        <end position="267"/>
    </location>
</feature>
<keyword evidence="2" id="KW-1185">Reference proteome</keyword>
<dbReference type="RefSeq" id="XP_070417325.1">
    <property type="nucleotide sequence ID" value="XM_070561224.1"/>
</dbReference>
<protein>
    <submittedName>
        <fullName evidence="3">Caskin-1-like</fullName>
    </submittedName>
</protein>
<dbReference type="Proteomes" id="UP001652662">
    <property type="component" value="Chromosome 10"/>
</dbReference>
<feature type="compositionally biased region" description="Low complexity" evidence="1">
    <location>
        <begin position="287"/>
        <end position="301"/>
    </location>
</feature>
<feature type="region of interest" description="Disordered" evidence="1">
    <location>
        <begin position="286"/>
        <end position="305"/>
    </location>
</feature>
<accession>A0ABM4JN07</accession>
<gene>
    <name evidence="3" type="primary">LOC103559242</name>
</gene>
<feature type="compositionally biased region" description="Gly residues" evidence="1">
    <location>
        <begin position="9"/>
        <end position="20"/>
    </location>
</feature>
<evidence type="ECO:0000313" key="3">
    <source>
        <dbReference type="RefSeq" id="XP_070417325.1"/>
    </source>
</evidence>
<evidence type="ECO:0000256" key="1">
    <source>
        <dbReference type="SAM" id="MobiDB-lite"/>
    </source>
</evidence>
<sequence>MCLEFQGPWGEGQGKRGGGPATTQVSKAAADPFLSSVLHPQFRAHQSQLNEAGTEAQLGPKADRSRKEQDTLCNLGPCSRAQSLGKQSPHTHTRTWARRPPPPRTWARRPPPTHLGPPSPSPTHLGPPSPSPTHLGPPSPNTHLGPLPGSGARLATPGPGRLPSQAPGPELEPTAQRHRPARQLPAPRPGCPAGSASRAGHCAAASSWRPGGGGLAARRAGARKQPGVPPLWGQGLAPGGPRASGPGPARARTRTGRRPGGGCGAGRCAARTAAAVHLAFRTRARLQGQQRWPEKQQPQWEQPEHPAEQQRWWQEWQQGRGMAEKLLQPPMETGYFSQTVVPGEPSFLGRERRDGAISQADCTSSAAPAVLWTAPHLAAQESREAWGGEAGRLSV</sequence>
<organism evidence="2 3">
    <name type="scientific">Equus przewalskii</name>
    <name type="common">Przewalski's horse</name>
    <name type="synonym">Equus caballus przewalskii</name>
    <dbReference type="NCBI Taxonomy" id="9798"/>
    <lineage>
        <taxon>Eukaryota</taxon>
        <taxon>Metazoa</taxon>
        <taxon>Chordata</taxon>
        <taxon>Craniata</taxon>
        <taxon>Vertebrata</taxon>
        <taxon>Euteleostomi</taxon>
        <taxon>Mammalia</taxon>
        <taxon>Eutheria</taxon>
        <taxon>Laurasiatheria</taxon>
        <taxon>Perissodactyla</taxon>
        <taxon>Equidae</taxon>
        <taxon>Equus</taxon>
    </lineage>
</organism>
<name>A0ABM4JN07_EQUPR</name>
<proteinExistence type="predicted"/>
<reference evidence="3" key="1">
    <citation type="submission" date="2025-08" db="UniProtKB">
        <authorList>
            <consortium name="RefSeq"/>
        </authorList>
    </citation>
    <scope>IDENTIFICATION</scope>
    <source>
        <tissue evidence="3">Blood</tissue>
    </source>
</reference>
<feature type="compositionally biased region" description="Low complexity" evidence="1">
    <location>
        <begin position="239"/>
        <end position="250"/>
    </location>
</feature>